<accession>A0ACB9QN72</accession>
<organism evidence="1 2">
    <name type="scientific">Melastoma candidum</name>
    <dbReference type="NCBI Taxonomy" id="119954"/>
    <lineage>
        <taxon>Eukaryota</taxon>
        <taxon>Viridiplantae</taxon>
        <taxon>Streptophyta</taxon>
        <taxon>Embryophyta</taxon>
        <taxon>Tracheophyta</taxon>
        <taxon>Spermatophyta</taxon>
        <taxon>Magnoliopsida</taxon>
        <taxon>eudicotyledons</taxon>
        <taxon>Gunneridae</taxon>
        <taxon>Pentapetalae</taxon>
        <taxon>rosids</taxon>
        <taxon>malvids</taxon>
        <taxon>Myrtales</taxon>
        <taxon>Melastomataceae</taxon>
        <taxon>Melastomatoideae</taxon>
        <taxon>Melastomateae</taxon>
        <taxon>Melastoma</taxon>
    </lineage>
</organism>
<name>A0ACB9QN72_9MYRT</name>
<evidence type="ECO:0000313" key="2">
    <source>
        <dbReference type="Proteomes" id="UP001057402"/>
    </source>
</evidence>
<dbReference type="EMBL" id="CM042885">
    <property type="protein sequence ID" value="KAI4367554.1"/>
    <property type="molecule type" value="Genomic_DNA"/>
</dbReference>
<comment type="caution">
    <text evidence="1">The sequence shown here is derived from an EMBL/GenBank/DDBJ whole genome shotgun (WGS) entry which is preliminary data.</text>
</comment>
<protein>
    <submittedName>
        <fullName evidence="1">Uncharacterized protein</fullName>
    </submittedName>
</protein>
<gene>
    <name evidence="1" type="ORF">MLD38_023282</name>
</gene>
<reference evidence="2" key="1">
    <citation type="journal article" date="2023" name="Front. Plant Sci.">
        <title>Chromosomal-level genome assembly of Melastoma candidum provides insights into trichome evolution.</title>
        <authorList>
            <person name="Zhong Y."/>
            <person name="Wu W."/>
            <person name="Sun C."/>
            <person name="Zou P."/>
            <person name="Liu Y."/>
            <person name="Dai S."/>
            <person name="Zhou R."/>
        </authorList>
    </citation>
    <scope>NUCLEOTIDE SEQUENCE [LARGE SCALE GENOMIC DNA]</scope>
</reference>
<proteinExistence type="predicted"/>
<dbReference type="Proteomes" id="UP001057402">
    <property type="component" value="Chromosome 6"/>
</dbReference>
<keyword evidence="2" id="KW-1185">Reference proteome</keyword>
<sequence>MKKVRNAYVGIMMGCANSPGCRGPTVCAALEPTRLPRSFSTDSNPSNDRYRTFNSDDLKTPLRVAPCSDSRRADGASLSNNSSRATSTRTRARSRSVASRGAMGRIDEDEPCYF</sequence>
<evidence type="ECO:0000313" key="1">
    <source>
        <dbReference type="EMBL" id="KAI4367554.1"/>
    </source>
</evidence>